<name>A0A0U2IWL8_9BACT</name>
<dbReference type="AlphaFoldDB" id="A0A0U2IWL8"/>
<dbReference type="HAMAP" id="MF_00354">
    <property type="entry name" value="Idi_2"/>
    <property type="match status" value="1"/>
</dbReference>
<comment type="cofactor">
    <cofactor evidence="1 11">
        <name>FMN</name>
        <dbReference type="ChEBI" id="CHEBI:58210"/>
    </cofactor>
</comment>
<keyword evidence="6 11" id="KW-0460">Magnesium</keyword>
<feature type="binding site" evidence="11">
    <location>
        <position position="217"/>
    </location>
    <ligand>
        <name>FMN</name>
        <dbReference type="ChEBI" id="CHEBI:58210"/>
    </ligand>
</feature>
<feature type="binding site" evidence="11">
    <location>
        <begin position="268"/>
        <end position="270"/>
    </location>
    <ligand>
        <name>FMN</name>
        <dbReference type="ChEBI" id="CHEBI:58210"/>
    </ligand>
</feature>
<dbReference type="InterPro" id="IPR011179">
    <property type="entry name" value="IPdP_isomerase"/>
</dbReference>
<accession>A0A0U2IWL8</accession>
<proteinExistence type="inferred from homology"/>
<keyword evidence="9 11" id="KW-0413">Isomerase</keyword>
<dbReference type="Gene3D" id="3.20.20.70">
    <property type="entry name" value="Aldolase class I"/>
    <property type="match status" value="1"/>
</dbReference>
<dbReference type="InterPro" id="IPR013785">
    <property type="entry name" value="Aldolase_TIM"/>
</dbReference>
<comment type="similarity">
    <text evidence="11">Belongs to the IPP isomerase type 2 family.</text>
</comment>
<feature type="binding site" evidence="11">
    <location>
        <begin position="61"/>
        <end position="63"/>
    </location>
    <ligand>
        <name>FMN</name>
        <dbReference type="ChEBI" id="CHEBI:58210"/>
    </ligand>
</feature>
<evidence type="ECO:0000256" key="10">
    <source>
        <dbReference type="ARBA" id="ARBA00025810"/>
    </source>
</evidence>
<dbReference type="Pfam" id="PF01070">
    <property type="entry name" value="FMN_dh"/>
    <property type="match status" value="1"/>
</dbReference>
<comment type="catalytic activity">
    <reaction evidence="11">
        <text>isopentenyl diphosphate = dimethylallyl diphosphate</text>
        <dbReference type="Rhea" id="RHEA:23284"/>
        <dbReference type="ChEBI" id="CHEBI:57623"/>
        <dbReference type="ChEBI" id="CHEBI:128769"/>
        <dbReference type="EC" id="5.3.3.2"/>
    </reaction>
</comment>
<dbReference type="PIRSF" id="PIRSF003314">
    <property type="entry name" value="IPP_isomerase"/>
    <property type="match status" value="1"/>
</dbReference>
<comment type="subunit">
    <text evidence="10 11">Homooctamer. Dimer of tetramers.</text>
</comment>
<evidence type="ECO:0000256" key="9">
    <source>
        <dbReference type="ARBA" id="ARBA00023235"/>
    </source>
</evidence>
<comment type="cofactor">
    <cofactor evidence="11">
        <name>NADPH</name>
        <dbReference type="ChEBI" id="CHEBI:57783"/>
    </cofactor>
</comment>
<keyword evidence="2 11" id="KW-0963">Cytoplasm</keyword>
<evidence type="ECO:0000256" key="3">
    <source>
        <dbReference type="ARBA" id="ARBA00022630"/>
    </source>
</evidence>
<feature type="domain" description="FMN-dependent dehydrogenase" evidence="12">
    <location>
        <begin position="172"/>
        <end position="334"/>
    </location>
</feature>
<keyword evidence="7 11" id="KW-0521">NADP</keyword>
<feature type="binding site" evidence="11">
    <location>
        <begin position="6"/>
        <end position="7"/>
    </location>
    <ligand>
        <name>substrate</name>
    </ligand>
</feature>
<comment type="caution">
    <text evidence="11">Lacks conserved residue(s) required for the propagation of feature annotation.</text>
</comment>
<feature type="binding site" evidence="11">
    <location>
        <position position="60"/>
    </location>
    <ligand>
        <name>FMN</name>
        <dbReference type="ChEBI" id="CHEBI:58210"/>
    </ligand>
</feature>
<evidence type="ECO:0000256" key="1">
    <source>
        <dbReference type="ARBA" id="ARBA00001917"/>
    </source>
</evidence>
<evidence type="ECO:0000256" key="8">
    <source>
        <dbReference type="ARBA" id="ARBA00023229"/>
    </source>
</evidence>
<dbReference type="GO" id="GO:0005737">
    <property type="term" value="C:cytoplasm"/>
    <property type="evidence" value="ECO:0007669"/>
    <property type="project" value="UniProtKB-SubCell"/>
</dbReference>
<comment type="subcellular location">
    <subcellularLocation>
        <location evidence="11">Cytoplasm</location>
    </subcellularLocation>
</comment>
<evidence type="ECO:0000313" key="13">
    <source>
        <dbReference type="EMBL" id="ALS56034.1"/>
    </source>
</evidence>
<dbReference type="CDD" id="cd02811">
    <property type="entry name" value="IDI-2_FMN"/>
    <property type="match status" value="1"/>
</dbReference>
<feature type="binding site" evidence="11">
    <location>
        <position position="120"/>
    </location>
    <ligand>
        <name>FMN</name>
        <dbReference type="ChEBI" id="CHEBI:58210"/>
    </ligand>
</feature>
<dbReference type="EMBL" id="KT201085">
    <property type="protein sequence ID" value="ALS56034.1"/>
    <property type="molecule type" value="Genomic_DNA"/>
</dbReference>
<evidence type="ECO:0000256" key="7">
    <source>
        <dbReference type="ARBA" id="ARBA00022857"/>
    </source>
</evidence>
<evidence type="ECO:0000256" key="6">
    <source>
        <dbReference type="ARBA" id="ARBA00022842"/>
    </source>
</evidence>
<keyword evidence="4 11" id="KW-0288">FMN</keyword>
<evidence type="ECO:0000256" key="5">
    <source>
        <dbReference type="ARBA" id="ARBA00022723"/>
    </source>
</evidence>
<comment type="cofactor">
    <cofactor evidence="11">
        <name>Mg(2+)</name>
        <dbReference type="ChEBI" id="CHEBI:18420"/>
    </cofactor>
</comment>
<feature type="binding site" evidence="11">
    <location>
        <position position="187"/>
    </location>
    <ligand>
        <name>FMN</name>
        <dbReference type="ChEBI" id="CHEBI:58210"/>
    </ligand>
</feature>
<dbReference type="GO" id="GO:0004452">
    <property type="term" value="F:isopentenyl-diphosphate delta-isomerase activity"/>
    <property type="evidence" value="ECO:0007669"/>
    <property type="project" value="UniProtKB-UniRule"/>
</dbReference>
<dbReference type="EC" id="5.3.3.2" evidence="11"/>
<feature type="binding site" evidence="11">
    <location>
        <begin position="289"/>
        <end position="290"/>
    </location>
    <ligand>
        <name>FMN</name>
        <dbReference type="ChEBI" id="CHEBI:58210"/>
    </ligand>
</feature>
<comment type="function">
    <text evidence="11">Involved in the biosynthesis of isoprenoids. Catalyzes the 1,3-allylic rearrangement of the homoallylic substrate isopentenyl (IPP) to its allylic isomer, dimethylallyl diphosphate (DMAPP).</text>
</comment>
<dbReference type="NCBIfam" id="TIGR02151">
    <property type="entry name" value="IPP_isom_2"/>
    <property type="match status" value="1"/>
</dbReference>
<sequence length="341" mass="37143">MDNIGRKRGHIKSALKQEPHQSCFDSIRLKHRSLPNVSLNKIVLETQFFDKTTDAPFFVSSMTGGPSESERINRHLAEACKELRIAMGVGSQRISIQDGEASGLSWSVRRAIGDLPLFANFGAVNLPHLKTVQELGRILDPIEADALILHLNPMQEVFQPNGDTDWREIIGHISKVCEWSPVPVVVKEVGFGLDLHSSKELVSAGVKILDVAGTGGTRFADIEIGLNKNIRELLSTKDVFDNWGCTTTECLINISRALPSTTCWASGGIRNGLDVAKSMCLGASAVGIAGRLLRPATESTDAVLKVMKHFMSELRITCFGLGVEAARDLNHSHILEGINAD</sequence>
<keyword evidence="8 11" id="KW-0414">Isoprene biosynthesis</keyword>
<dbReference type="InterPro" id="IPR000262">
    <property type="entry name" value="FMN-dep_DH"/>
</dbReference>
<dbReference type="GO" id="GO:0008299">
    <property type="term" value="P:isoprenoid biosynthetic process"/>
    <property type="evidence" value="ECO:0007669"/>
    <property type="project" value="UniProtKB-UniRule"/>
</dbReference>
<feature type="binding site" evidence="11">
    <location>
        <position position="156"/>
    </location>
    <ligand>
        <name>Mg(2+)</name>
        <dbReference type="ChEBI" id="CHEBI:18420"/>
    </ligand>
</feature>
<feature type="binding site" evidence="11">
    <location>
        <position position="91"/>
    </location>
    <ligand>
        <name>FMN</name>
        <dbReference type="ChEBI" id="CHEBI:58210"/>
    </ligand>
</feature>
<evidence type="ECO:0000256" key="4">
    <source>
        <dbReference type="ARBA" id="ARBA00022643"/>
    </source>
</evidence>
<dbReference type="GO" id="GO:0000287">
    <property type="term" value="F:magnesium ion binding"/>
    <property type="evidence" value="ECO:0007669"/>
    <property type="project" value="UniProtKB-UniRule"/>
</dbReference>
<evidence type="ECO:0000256" key="11">
    <source>
        <dbReference type="HAMAP-Rule" id="MF_00354"/>
    </source>
</evidence>
<evidence type="ECO:0000259" key="12">
    <source>
        <dbReference type="Pfam" id="PF01070"/>
    </source>
</evidence>
<dbReference type="PANTHER" id="PTHR43665">
    <property type="entry name" value="ISOPENTENYL-DIPHOSPHATE DELTA-ISOMERASE"/>
    <property type="match status" value="1"/>
</dbReference>
<dbReference type="PANTHER" id="PTHR43665:SF1">
    <property type="entry name" value="ISOPENTENYL-DIPHOSPHATE DELTA-ISOMERASE"/>
    <property type="match status" value="1"/>
</dbReference>
<dbReference type="GO" id="GO:0016491">
    <property type="term" value="F:oxidoreductase activity"/>
    <property type="evidence" value="ECO:0007669"/>
    <property type="project" value="InterPro"/>
</dbReference>
<evidence type="ECO:0000256" key="2">
    <source>
        <dbReference type="ARBA" id="ARBA00022490"/>
    </source>
</evidence>
<gene>
    <name evidence="11" type="primary">fni</name>
</gene>
<keyword evidence="3 11" id="KW-0285">Flavoprotein</keyword>
<protein>
    <recommendedName>
        <fullName evidence="11">Isopentenyl-diphosphate delta-isomerase</fullName>
        <shortName evidence="11">IPP isomerase</shortName>
        <ecNumber evidence="11">5.3.3.2</ecNumber>
    </recommendedName>
    <alternativeName>
        <fullName evidence="11">Isopentenyl diphosphate:dimethylallyl diphosphate isomerase</fullName>
    </alternativeName>
    <alternativeName>
        <fullName evidence="11">Isopentenyl pyrophosphate isomerase</fullName>
    </alternativeName>
    <alternativeName>
        <fullName evidence="11">Type 2 isopentenyl diphosphate isomerase</fullName>
        <shortName evidence="11">IDI-2</shortName>
    </alternativeName>
</protein>
<dbReference type="GO" id="GO:0070402">
    <property type="term" value="F:NADPH binding"/>
    <property type="evidence" value="ECO:0007669"/>
    <property type="project" value="UniProtKB-UniRule"/>
</dbReference>
<dbReference type="GO" id="GO:0010181">
    <property type="term" value="F:FMN binding"/>
    <property type="evidence" value="ECO:0007669"/>
    <property type="project" value="UniProtKB-UniRule"/>
</dbReference>
<reference evidence="13" key="1">
    <citation type="journal article" date="2016" name="ISME J.">
        <title>Functional metagenomic screen reveals new and diverse microbial rhodopsins.</title>
        <authorList>
            <person name="Pushkarev A."/>
            <person name="Beja O."/>
        </authorList>
    </citation>
    <scope>NUCLEOTIDE SEQUENCE</scope>
</reference>
<dbReference type="SUPFAM" id="SSF51395">
    <property type="entry name" value="FMN-linked oxidoreductases"/>
    <property type="match status" value="1"/>
</dbReference>
<keyword evidence="5 11" id="KW-0479">Metal-binding</keyword>
<organism evidence="13">
    <name type="scientific">uncultured bacterium EIL107F05</name>
    <dbReference type="NCBI Taxonomy" id="1768198"/>
    <lineage>
        <taxon>Bacteria</taxon>
        <taxon>environmental samples</taxon>
    </lineage>
</organism>
<feature type="binding site" evidence="11">
    <location>
        <begin position="91"/>
        <end position="93"/>
    </location>
    <ligand>
        <name>substrate</name>
    </ligand>
</feature>
<feature type="binding site" evidence="11">
    <location>
        <position position="155"/>
    </location>
    <ligand>
        <name>substrate</name>
    </ligand>
</feature>